<dbReference type="PANTHER" id="PTHR43029:SF10">
    <property type="entry name" value="AMMONIUM TRANSPORTER MEP2"/>
    <property type="match status" value="1"/>
</dbReference>
<feature type="transmembrane region" description="Helical" evidence="10">
    <location>
        <begin position="349"/>
        <end position="367"/>
    </location>
</feature>
<feature type="transmembrane region" description="Helical" evidence="10">
    <location>
        <begin position="226"/>
        <end position="247"/>
    </location>
</feature>
<evidence type="ECO:0000256" key="11">
    <source>
        <dbReference type="SAM" id="SignalP"/>
    </source>
</evidence>
<feature type="transmembrane region" description="Helical" evidence="10">
    <location>
        <begin position="259"/>
        <end position="280"/>
    </location>
</feature>
<feature type="signal peptide" evidence="11">
    <location>
        <begin position="1"/>
        <end position="22"/>
    </location>
</feature>
<keyword evidence="4" id="KW-1003">Cell membrane</keyword>
<comment type="caution">
    <text evidence="13">The sequence shown here is derived from an EMBL/GenBank/DDBJ whole genome shotgun (WGS) entry which is preliminary data.</text>
</comment>
<dbReference type="NCBIfam" id="TIGR00836">
    <property type="entry name" value="amt"/>
    <property type="match status" value="1"/>
</dbReference>
<evidence type="ECO:0000256" key="1">
    <source>
        <dbReference type="ARBA" id="ARBA00004651"/>
    </source>
</evidence>
<evidence type="ECO:0000256" key="9">
    <source>
        <dbReference type="ARBA" id="ARBA00050025"/>
    </source>
</evidence>
<dbReference type="GO" id="GO:0005886">
    <property type="term" value="C:plasma membrane"/>
    <property type="evidence" value="ECO:0007669"/>
    <property type="project" value="UniProtKB-SubCell"/>
</dbReference>
<keyword evidence="3 10" id="KW-0813">Transport</keyword>
<accession>A0A7Y2RDK7</accession>
<keyword evidence="8 10" id="KW-0924">Ammonia transport</keyword>
<feature type="transmembrane region" description="Helical" evidence="10">
    <location>
        <begin position="292"/>
        <end position="312"/>
    </location>
</feature>
<feature type="transmembrane region" description="Helical" evidence="10">
    <location>
        <begin position="110"/>
        <end position="132"/>
    </location>
</feature>
<dbReference type="AlphaFoldDB" id="A0A7Y2RDK7"/>
<feature type="transmembrane region" description="Helical" evidence="10">
    <location>
        <begin position="379"/>
        <end position="403"/>
    </location>
</feature>
<feature type="transmembrane region" description="Helical" evidence="10">
    <location>
        <begin position="415"/>
        <end position="437"/>
    </location>
</feature>
<keyword evidence="5 10" id="KW-0812">Transmembrane</keyword>
<feature type="chain" id="PRO_5030519476" description="Ammonium transporter" evidence="11">
    <location>
        <begin position="23"/>
        <end position="467"/>
    </location>
</feature>
<keyword evidence="11" id="KW-0732">Signal</keyword>
<dbReference type="PANTHER" id="PTHR43029">
    <property type="entry name" value="AMMONIUM TRANSPORTER MEP2"/>
    <property type="match status" value="1"/>
</dbReference>
<keyword evidence="7 10" id="KW-0472">Membrane</keyword>
<evidence type="ECO:0000256" key="8">
    <source>
        <dbReference type="ARBA" id="ARBA00023177"/>
    </source>
</evidence>
<evidence type="ECO:0000256" key="2">
    <source>
        <dbReference type="ARBA" id="ARBA00005887"/>
    </source>
</evidence>
<evidence type="ECO:0000256" key="4">
    <source>
        <dbReference type="ARBA" id="ARBA00022475"/>
    </source>
</evidence>
<dbReference type="Gene3D" id="1.10.3430.10">
    <property type="entry name" value="Ammonium transporter AmtB like domains"/>
    <property type="match status" value="1"/>
</dbReference>
<dbReference type="InterPro" id="IPR001905">
    <property type="entry name" value="Ammonium_transpt"/>
</dbReference>
<reference evidence="13 14" key="1">
    <citation type="submission" date="2020-04" db="EMBL/GenBank/DDBJ databases">
        <title>Acinetobacter Taxon 24.</title>
        <authorList>
            <person name="Nemec A."/>
            <person name="Radolfova-Krizova L."/>
            <person name="Higgins P.G."/>
            <person name="Spanelova P."/>
        </authorList>
    </citation>
    <scope>NUCLEOTIDE SEQUENCE [LARGE SCALE GENOMIC DNA]</scope>
    <source>
        <strain evidence="13 14">ANC 5380</strain>
    </source>
</reference>
<organism evidence="13 14">
    <name type="scientific">Acinetobacter terrae</name>
    <dbReference type="NCBI Taxonomy" id="2731247"/>
    <lineage>
        <taxon>Bacteria</taxon>
        <taxon>Pseudomonadati</taxon>
        <taxon>Pseudomonadota</taxon>
        <taxon>Gammaproteobacteria</taxon>
        <taxon>Moraxellales</taxon>
        <taxon>Moraxellaceae</taxon>
        <taxon>Acinetobacter</taxon>
        <taxon>Acinetobacter Taxon 24</taxon>
    </lineage>
</organism>
<evidence type="ECO:0000256" key="7">
    <source>
        <dbReference type="ARBA" id="ARBA00023136"/>
    </source>
</evidence>
<proteinExistence type="inferred from homology"/>
<name>A0A7Y2RDK7_9GAMM</name>
<feature type="domain" description="Ammonium transporter AmtB-like" evidence="12">
    <location>
        <begin position="76"/>
        <end position="465"/>
    </location>
</feature>
<evidence type="ECO:0000259" key="12">
    <source>
        <dbReference type="Pfam" id="PF00909"/>
    </source>
</evidence>
<dbReference type="Proteomes" id="UP000569202">
    <property type="component" value="Unassembled WGS sequence"/>
</dbReference>
<comment type="similarity">
    <text evidence="2 10">Belongs to the ammonia transporter channel (TC 1.A.11.2) family.</text>
</comment>
<protein>
    <recommendedName>
        <fullName evidence="9 10">Ammonium transporter</fullName>
    </recommendedName>
</protein>
<feature type="transmembrane region" description="Helical" evidence="10">
    <location>
        <begin position="192"/>
        <end position="214"/>
    </location>
</feature>
<dbReference type="PRINTS" id="PR00342">
    <property type="entry name" value="RHESUSRHD"/>
</dbReference>
<sequence>MKKMLIALSLSGALLGGSVAWAEEAVTASTASEDVTVVETADTSLTNSELAAAPAPAEATAAPVEEEVKLDTGDTAWILVSTALVLLMTIPGLALFYGGMVRKKNVLGTMAHSFVAAAVVSITWVVIGYSLAFGEGNAFIGSLDKIMLSGITTDALTGTIPEILFVIFQMTFAIITVAIITGSIAERMKFSAFVAFITIWSVVVYAPITHWVWGGGWLANDGALDFAGGTVVHINSGVAGLVAAYMLGKRMGLGRESMAPHNLTLTVIGASLVWVGWFGFNGGSALGANGSAGYALVVTQVAAAAAAIAWLITEKVVRGKASVLGGASGAVAGLVVITPAAGFVTVGGALAMGLIGGVVCFWGITALKRALKADDSLDAFGLHGVGGIVGAILTAVFASEFIMGDKVPADMMHQLWVQIEGVLATIAYSAVLTFIILKLIDLVIGIRVEADDERMGLDLSQHGERVE</sequence>
<evidence type="ECO:0000256" key="6">
    <source>
        <dbReference type="ARBA" id="ARBA00022989"/>
    </source>
</evidence>
<dbReference type="Pfam" id="PF00909">
    <property type="entry name" value="Ammonium_transp"/>
    <property type="match status" value="1"/>
</dbReference>
<dbReference type="PROSITE" id="PS01219">
    <property type="entry name" value="AMMONIUM_TRANSP"/>
    <property type="match status" value="1"/>
</dbReference>
<dbReference type="RefSeq" id="WP_171539874.1">
    <property type="nucleotide sequence ID" value="NZ_JABERL010000008.1"/>
</dbReference>
<evidence type="ECO:0000256" key="5">
    <source>
        <dbReference type="ARBA" id="ARBA00022692"/>
    </source>
</evidence>
<gene>
    <name evidence="13" type="ORF">HLH17_03465</name>
</gene>
<evidence type="ECO:0000256" key="3">
    <source>
        <dbReference type="ARBA" id="ARBA00022448"/>
    </source>
</evidence>
<evidence type="ECO:0000313" key="13">
    <source>
        <dbReference type="EMBL" id="NNH76752.1"/>
    </source>
</evidence>
<dbReference type="InterPro" id="IPR024041">
    <property type="entry name" value="NH4_transpt_AmtB-like_dom"/>
</dbReference>
<feature type="transmembrane region" description="Helical" evidence="10">
    <location>
        <begin position="76"/>
        <end position="98"/>
    </location>
</feature>
<dbReference type="InterPro" id="IPR029020">
    <property type="entry name" value="Ammonium/urea_transptr"/>
</dbReference>
<evidence type="ECO:0000256" key="10">
    <source>
        <dbReference type="RuleBase" id="RU362002"/>
    </source>
</evidence>
<dbReference type="InterPro" id="IPR002229">
    <property type="entry name" value="RhesusRHD"/>
</dbReference>
<dbReference type="GO" id="GO:0008519">
    <property type="term" value="F:ammonium channel activity"/>
    <property type="evidence" value="ECO:0007669"/>
    <property type="project" value="InterPro"/>
</dbReference>
<feature type="transmembrane region" description="Helical" evidence="10">
    <location>
        <begin position="324"/>
        <end position="343"/>
    </location>
</feature>
<dbReference type="EMBL" id="JABERL010000008">
    <property type="protein sequence ID" value="NNH76752.1"/>
    <property type="molecule type" value="Genomic_DNA"/>
</dbReference>
<dbReference type="InterPro" id="IPR018047">
    <property type="entry name" value="Ammonium_transpt_CS"/>
</dbReference>
<keyword evidence="6 10" id="KW-1133">Transmembrane helix</keyword>
<comment type="subcellular location">
    <subcellularLocation>
        <location evidence="1 10">Cell membrane</location>
        <topology evidence="1 10">Multi-pass membrane protein</topology>
    </subcellularLocation>
</comment>
<dbReference type="FunFam" id="1.10.3430.10:FF:000007">
    <property type="entry name" value="Ammonium transporter"/>
    <property type="match status" value="1"/>
</dbReference>
<evidence type="ECO:0000313" key="14">
    <source>
        <dbReference type="Proteomes" id="UP000569202"/>
    </source>
</evidence>
<dbReference type="SUPFAM" id="SSF111352">
    <property type="entry name" value="Ammonium transporter"/>
    <property type="match status" value="1"/>
</dbReference>
<feature type="transmembrane region" description="Helical" evidence="10">
    <location>
        <begin position="163"/>
        <end position="185"/>
    </location>
</feature>